<proteinExistence type="predicted"/>
<dbReference type="EMBL" id="CP113264">
    <property type="protein sequence ID" value="WAE73912.1"/>
    <property type="molecule type" value="Genomic_DNA"/>
</dbReference>
<evidence type="ECO:0000256" key="1">
    <source>
        <dbReference type="SAM" id="MobiDB-lite"/>
    </source>
</evidence>
<name>A0ABY6YP12_9ACTN</name>
<accession>A0ABY6YP12</accession>
<dbReference type="RefSeq" id="WP_267947692.1">
    <property type="nucleotide sequence ID" value="NZ_CP113264.1"/>
</dbReference>
<sequence length="216" mass="23912">MADISLWTRVQNSLLPREATPLHEVIRRRLSGIEVDLRLAQVEIERVRDSATRFLEAVRNQSPLSAAEAEALSADVVGDAEAVYGLYRSGIEKRREEFEMLAFTWGKPGMPSADKAYDFILTDWAGTREARHVYRAWMNVLKSRVHLDPGQRTGDPFVPRAADVPGARAVTGPVPDPRPALHDRPGRAPGAATGKTTVQPAARRNPTERRRKGTSA</sequence>
<protein>
    <submittedName>
        <fullName evidence="2">Uncharacterized protein</fullName>
    </submittedName>
</protein>
<gene>
    <name evidence="2" type="ORF">OUQ99_01935</name>
</gene>
<evidence type="ECO:0000313" key="2">
    <source>
        <dbReference type="EMBL" id="WAE73912.1"/>
    </source>
</evidence>
<organism evidence="2 3">
    <name type="scientific">Streptomonospora nanhaiensis</name>
    <dbReference type="NCBI Taxonomy" id="1323731"/>
    <lineage>
        <taxon>Bacteria</taxon>
        <taxon>Bacillati</taxon>
        <taxon>Actinomycetota</taxon>
        <taxon>Actinomycetes</taxon>
        <taxon>Streptosporangiales</taxon>
        <taxon>Nocardiopsidaceae</taxon>
        <taxon>Streptomonospora</taxon>
    </lineage>
</organism>
<evidence type="ECO:0000313" key="3">
    <source>
        <dbReference type="Proteomes" id="UP001156498"/>
    </source>
</evidence>
<keyword evidence="3" id="KW-1185">Reference proteome</keyword>
<feature type="region of interest" description="Disordered" evidence="1">
    <location>
        <begin position="149"/>
        <end position="216"/>
    </location>
</feature>
<dbReference type="Proteomes" id="UP001156498">
    <property type="component" value="Chromosome"/>
</dbReference>
<reference evidence="2 3" key="1">
    <citation type="journal article" date="2013" name="Int. J. Syst. Evol. Microbiol.">
        <title>Description of Streptomonospora sediminis sp. nov. and Streptomonospora nanhaiensis sp. nov., and reclassification of Nocardiopsis arabia Hozzein &amp; Goodfellow 2008 as Streptomonospora arabica comb. nov. and emended description of the genus Streptomonospora.</title>
        <authorList>
            <person name="Zhang D.F."/>
            <person name="Pan H.Q."/>
            <person name="He J."/>
            <person name="Zhang X.M."/>
            <person name="Zhang Y.G."/>
            <person name="Klenk H.P."/>
            <person name="Hu J.C."/>
            <person name="Li W.J."/>
        </authorList>
    </citation>
    <scope>NUCLEOTIDE SEQUENCE [LARGE SCALE GENOMIC DNA]</scope>
    <source>
        <strain evidence="2 3">12A09</strain>
    </source>
</reference>